<evidence type="ECO:0000256" key="1">
    <source>
        <dbReference type="SAM" id="SignalP"/>
    </source>
</evidence>
<gene>
    <name evidence="2" type="ORF">J5X90_01420</name>
</gene>
<name>A0ABX7VBC5_9GAMM</name>
<protein>
    <submittedName>
        <fullName evidence="2">Uncharacterized protein</fullName>
    </submittedName>
</protein>
<keyword evidence="1" id="KW-0732">Signal</keyword>
<sequence length="237" mass="27265">MMKKTSLILLGLASAVSFSASAHYAFTASKYNIEVGQSTTLNWQNYAPNKFPNPTFNLYVTKPNGEDRFAFIKGYKQRSLTRSINMSGEHLFELEICDSRGSNCFLSHYARVRIKVDHGCKRASDITRSWYECDGRKVTQYAYTNWQGAADSISNFQIINNRITWKFADRSDNTAAYFTACKNSGNYRQVTQLENYGVGFESRISNFIARNGYATWKYWDEFRNQTTSHRESLATCY</sequence>
<dbReference type="Proteomes" id="UP000665025">
    <property type="component" value="Chromosome 1"/>
</dbReference>
<organism evidence="2 3">
    <name type="scientific">Pseudoalteromonas viridis</name>
    <dbReference type="NCBI Taxonomy" id="339617"/>
    <lineage>
        <taxon>Bacteria</taxon>
        <taxon>Pseudomonadati</taxon>
        <taxon>Pseudomonadota</taxon>
        <taxon>Gammaproteobacteria</taxon>
        <taxon>Alteromonadales</taxon>
        <taxon>Pseudoalteromonadaceae</taxon>
        <taxon>Pseudoalteromonas</taxon>
    </lineage>
</organism>
<proteinExistence type="predicted"/>
<keyword evidence="3" id="KW-1185">Reference proteome</keyword>
<dbReference type="RefSeq" id="WP_209052550.1">
    <property type="nucleotide sequence ID" value="NZ_CP072425.1"/>
</dbReference>
<evidence type="ECO:0000313" key="3">
    <source>
        <dbReference type="Proteomes" id="UP000665025"/>
    </source>
</evidence>
<feature type="chain" id="PRO_5046916864" evidence="1">
    <location>
        <begin position="23"/>
        <end position="237"/>
    </location>
</feature>
<reference evidence="2 3" key="1">
    <citation type="submission" date="2021-03" db="EMBL/GenBank/DDBJ databases">
        <title>Complete Genome of Pseudoalteromonas viridis Strain BBR56, a new biocontrol bacterial candidate.</title>
        <authorList>
            <person name="Handayani D.P."/>
            <person name="Isnansetyo A."/>
            <person name="Istiqomah I."/>
            <person name="Jumina J."/>
        </authorList>
    </citation>
    <scope>NUCLEOTIDE SEQUENCE [LARGE SCALE GENOMIC DNA]</scope>
    <source>
        <strain evidence="2 3">BBR56</strain>
    </source>
</reference>
<dbReference type="EMBL" id="CP072425">
    <property type="protein sequence ID" value="QTL35749.1"/>
    <property type="molecule type" value="Genomic_DNA"/>
</dbReference>
<evidence type="ECO:0000313" key="2">
    <source>
        <dbReference type="EMBL" id="QTL35749.1"/>
    </source>
</evidence>
<feature type="signal peptide" evidence="1">
    <location>
        <begin position="1"/>
        <end position="22"/>
    </location>
</feature>
<accession>A0ABX7VBC5</accession>